<gene>
    <name evidence="2" type="ORF">V5O48_007620</name>
</gene>
<protein>
    <submittedName>
        <fullName evidence="2">Uncharacterized protein</fullName>
    </submittedName>
</protein>
<feature type="transmembrane region" description="Helical" evidence="1">
    <location>
        <begin position="62"/>
        <end position="84"/>
    </location>
</feature>
<keyword evidence="1" id="KW-1133">Transmembrane helix</keyword>
<name>A0ABR3FGD4_9AGAR</name>
<evidence type="ECO:0000313" key="3">
    <source>
        <dbReference type="Proteomes" id="UP001465976"/>
    </source>
</evidence>
<feature type="transmembrane region" description="Helical" evidence="1">
    <location>
        <begin position="187"/>
        <end position="214"/>
    </location>
</feature>
<accession>A0ABR3FGD4</accession>
<comment type="caution">
    <text evidence="2">The sequence shown here is derived from an EMBL/GenBank/DDBJ whole genome shotgun (WGS) entry which is preliminary data.</text>
</comment>
<proteinExistence type="predicted"/>
<dbReference type="EMBL" id="JBAHYK010000407">
    <property type="protein sequence ID" value="KAL0574338.1"/>
    <property type="molecule type" value="Genomic_DNA"/>
</dbReference>
<feature type="transmembrane region" description="Helical" evidence="1">
    <location>
        <begin position="151"/>
        <end position="175"/>
    </location>
</feature>
<keyword evidence="3" id="KW-1185">Reference proteome</keyword>
<keyword evidence="1" id="KW-0472">Membrane</keyword>
<dbReference type="Proteomes" id="UP001465976">
    <property type="component" value="Unassembled WGS sequence"/>
</dbReference>
<evidence type="ECO:0000313" key="2">
    <source>
        <dbReference type="EMBL" id="KAL0574338.1"/>
    </source>
</evidence>
<organism evidence="2 3">
    <name type="scientific">Marasmius crinis-equi</name>
    <dbReference type="NCBI Taxonomy" id="585013"/>
    <lineage>
        <taxon>Eukaryota</taxon>
        <taxon>Fungi</taxon>
        <taxon>Dikarya</taxon>
        <taxon>Basidiomycota</taxon>
        <taxon>Agaricomycotina</taxon>
        <taxon>Agaricomycetes</taxon>
        <taxon>Agaricomycetidae</taxon>
        <taxon>Agaricales</taxon>
        <taxon>Marasmiineae</taxon>
        <taxon>Marasmiaceae</taxon>
        <taxon>Marasmius</taxon>
    </lineage>
</organism>
<feature type="transmembrane region" description="Helical" evidence="1">
    <location>
        <begin position="117"/>
        <end position="139"/>
    </location>
</feature>
<keyword evidence="1" id="KW-0812">Transmembrane</keyword>
<reference evidence="2 3" key="1">
    <citation type="submission" date="2024-02" db="EMBL/GenBank/DDBJ databases">
        <title>A draft genome for the cacao thread blight pathogen Marasmius crinis-equi.</title>
        <authorList>
            <person name="Cohen S.P."/>
            <person name="Baruah I.K."/>
            <person name="Amoako-Attah I."/>
            <person name="Bukari Y."/>
            <person name="Meinhardt L.W."/>
            <person name="Bailey B.A."/>
        </authorList>
    </citation>
    <scope>NUCLEOTIDE SEQUENCE [LARGE SCALE GENOMIC DNA]</scope>
    <source>
        <strain evidence="2 3">GH-76</strain>
    </source>
</reference>
<feature type="transmembrane region" description="Helical" evidence="1">
    <location>
        <begin position="33"/>
        <end position="50"/>
    </location>
</feature>
<sequence>MADYSQEAIDSVLDLLTVRHILVFPTATLTTMYLFYGVYTVLMTFCVYLLRQKSSGFENRKGYLVGLWVLFVICTIMVIDATLYRTRESALLFSVAQTGDFGPFIRYFLEGSAVKSAYYTISSYTGPGLANLVAESMLIHRCYLIWGRRKAVAVPLAIFSVMGSVIYIVATPILVLGLRDATLESNLTLIGVAAGLAFLASLISAVVNTAVTLFTGVRAESGESIVNYKRYIIIKMA</sequence>
<evidence type="ECO:0000256" key="1">
    <source>
        <dbReference type="SAM" id="Phobius"/>
    </source>
</evidence>